<dbReference type="AlphaFoldDB" id="A0A9X2RMQ0"/>
<protein>
    <submittedName>
        <fullName evidence="2">Uncharacterized protein</fullName>
    </submittedName>
</protein>
<dbReference type="EMBL" id="JANIID010000018">
    <property type="protein sequence ID" value="MCQ8772108.1"/>
    <property type="molecule type" value="Genomic_DNA"/>
</dbReference>
<proteinExistence type="predicted"/>
<evidence type="ECO:0000313" key="2">
    <source>
        <dbReference type="EMBL" id="MCQ8772108.1"/>
    </source>
</evidence>
<gene>
    <name evidence="2" type="ORF">NQU55_20370</name>
</gene>
<reference evidence="2" key="1">
    <citation type="submission" date="2022-06" db="EMBL/GenBank/DDBJ databases">
        <title>WGS of actinobacteria.</title>
        <authorList>
            <person name="Thawai C."/>
        </authorList>
    </citation>
    <scope>NUCLEOTIDE SEQUENCE</scope>
    <source>
        <strain evidence="2">AA8</strain>
    </source>
</reference>
<keyword evidence="3" id="KW-1185">Reference proteome</keyword>
<feature type="region of interest" description="Disordered" evidence="1">
    <location>
        <begin position="1"/>
        <end position="25"/>
    </location>
</feature>
<evidence type="ECO:0000256" key="1">
    <source>
        <dbReference type="SAM" id="MobiDB-lite"/>
    </source>
</evidence>
<organism evidence="2 3">
    <name type="scientific">Streptomyces telluris</name>
    <dbReference type="NCBI Taxonomy" id="2720021"/>
    <lineage>
        <taxon>Bacteria</taxon>
        <taxon>Bacillati</taxon>
        <taxon>Actinomycetota</taxon>
        <taxon>Actinomycetes</taxon>
        <taxon>Kitasatosporales</taxon>
        <taxon>Streptomycetaceae</taxon>
        <taxon>Streptomyces</taxon>
    </lineage>
</organism>
<dbReference type="Proteomes" id="UP001142374">
    <property type="component" value="Unassembled WGS sequence"/>
</dbReference>
<dbReference type="RefSeq" id="WP_168094735.1">
    <property type="nucleotide sequence ID" value="NZ_JAATER010000291.1"/>
</dbReference>
<feature type="compositionally biased region" description="Gly residues" evidence="1">
    <location>
        <begin position="16"/>
        <end position="25"/>
    </location>
</feature>
<name>A0A9X2RMQ0_9ACTN</name>
<accession>A0A9X2RMQ0</accession>
<comment type="caution">
    <text evidence="2">The sequence shown here is derived from an EMBL/GenBank/DDBJ whole genome shotgun (WGS) entry which is preliminary data.</text>
</comment>
<evidence type="ECO:0000313" key="3">
    <source>
        <dbReference type="Proteomes" id="UP001142374"/>
    </source>
</evidence>
<sequence length="89" mass="8357">MGAVEGAFGAPAVSEQGGGCAEPGMGQGPAQRVLAGCMEGADFFGGGHGVGAAPGGQRVVHLAVPGVEECVGVSGKCGEPCCSVDVLGG</sequence>